<organism evidence="1 2">
    <name type="scientific">Lentinula guzmanii</name>
    <dbReference type="NCBI Taxonomy" id="2804957"/>
    <lineage>
        <taxon>Eukaryota</taxon>
        <taxon>Fungi</taxon>
        <taxon>Dikarya</taxon>
        <taxon>Basidiomycota</taxon>
        <taxon>Agaricomycotina</taxon>
        <taxon>Agaricomycetes</taxon>
        <taxon>Agaricomycetidae</taxon>
        <taxon>Agaricales</taxon>
        <taxon>Marasmiineae</taxon>
        <taxon>Omphalotaceae</taxon>
        <taxon>Lentinula</taxon>
    </lineage>
</organism>
<reference evidence="1" key="1">
    <citation type="submission" date="2022-08" db="EMBL/GenBank/DDBJ databases">
        <authorList>
            <consortium name="DOE Joint Genome Institute"/>
            <person name="Min B."/>
            <person name="Sierra-Patev S."/>
            <person name="Naranjo-Ortiz M."/>
            <person name="Looney B."/>
            <person name="Konkel Z."/>
            <person name="Slot J.C."/>
            <person name="Sakamoto Y."/>
            <person name="Steenwyk J.L."/>
            <person name="Rokas A."/>
            <person name="Carro J."/>
            <person name="Camarero S."/>
            <person name="Ferreira P."/>
            <person name="Molpeceres G."/>
            <person name="Ruiz-duenas F.J."/>
            <person name="Serrano A."/>
            <person name="Henrissat B."/>
            <person name="Drula E."/>
            <person name="Hughes K.W."/>
            <person name="Mata J.L."/>
            <person name="Ishikawa N.K."/>
            <person name="Vargas-Isla R."/>
            <person name="Ushijima S."/>
            <person name="Smith C.A."/>
            <person name="Ahrendt S."/>
            <person name="Andreopoulos W."/>
            <person name="He G."/>
            <person name="LaButti K."/>
            <person name="Lipzen A."/>
            <person name="Ng V."/>
            <person name="Riley R."/>
            <person name="Sandor L."/>
            <person name="Barry K."/>
            <person name="Martinez A.T."/>
            <person name="Xiao Y."/>
            <person name="Gibbons J.G."/>
            <person name="Terashima K."/>
            <person name="Hibbett D.S."/>
            <person name="Grigoriev I.V."/>
        </authorList>
    </citation>
    <scope>NUCLEOTIDE SEQUENCE</scope>
    <source>
        <strain evidence="1">ET3784</strain>
    </source>
</reference>
<dbReference type="AlphaFoldDB" id="A0AA38JT75"/>
<protein>
    <submittedName>
        <fullName evidence="1">Uncharacterized protein</fullName>
    </submittedName>
</protein>
<comment type="caution">
    <text evidence="1">The sequence shown here is derived from an EMBL/GenBank/DDBJ whole genome shotgun (WGS) entry which is preliminary data.</text>
</comment>
<accession>A0AA38JT75</accession>
<evidence type="ECO:0000313" key="2">
    <source>
        <dbReference type="Proteomes" id="UP001176059"/>
    </source>
</evidence>
<name>A0AA38JT75_9AGAR</name>
<sequence length="191" mass="21608">TQKLERRLQIAAAMIRISEALANNEQCDCWTRILDSISQLGTMGMSDDEQILDTQGQHGIVVYSPTFRHSQFDELFNKVDSIRGLEKYLFTRVGRNRLPRIRGYEGVERSPPANLPSSFYQPSYLEAMKKGVVNVVAISKEKTTIPRCVLRQSLENLDSDSSQKLTDTFGLQPIGISWSATKRLVLVVRCL</sequence>
<evidence type="ECO:0000313" key="1">
    <source>
        <dbReference type="EMBL" id="KAJ3735860.1"/>
    </source>
</evidence>
<keyword evidence="2" id="KW-1185">Reference proteome</keyword>
<proteinExistence type="predicted"/>
<gene>
    <name evidence="1" type="ORF">DFJ43DRAFT_990630</name>
</gene>
<dbReference type="EMBL" id="JANVFO010000007">
    <property type="protein sequence ID" value="KAJ3735860.1"/>
    <property type="molecule type" value="Genomic_DNA"/>
</dbReference>
<dbReference type="Proteomes" id="UP001176059">
    <property type="component" value="Unassembled WGS sequence"/>
</dbReference>
<feature type="non-terminal residue" evidence="1">
    <location>
        <position position="1"/>
    </location>
</feature>
<reference evidence="1" key="2">
    <citation type="journal article" date="2023" name="Proc. Natl. Acad. Sci. U.S.A.">
        <title>A global phylogenomic analysis of the shiitake genus Lentinula.</title>
        <authorList>
            <person name="Sierra-Patev S."/>
            <person name="Min B."/>
            <person name="Naranjo-Ortiz M."/>
            <person name="Looney B."/>
            <person name="Konkel Z."/>
            <person name="Slot J.C."/>
            <person name="Sakamoto Y."/>
            <person name="Steenwyk J.L."/>
            <person name="Rokas A."/>
            <person name="Carro J."/>
            <person name="Camarero S."/>
            <person name="Ferreira P."/>
            <person name="Molpeceres G."/>
            <person name="Ruiz-Duenas F.J."/>
            <person name="Serrano A."/>
            <person name="Henrissat B."/>
            <person name="Drula E."/>
            <person name="Hughes K.W."/>
            <person name="Mata J.L."/>
            <person name="Ishikawa N.K."/>
            <person name="Vargas-Isla R."/>
            <person name="Ushijima S."/>
            <person name="Smith C.A."/>
            <person name="Donoghue J."/>
            <person name="Ahrendt S."/>
            <person name="Andreopoulos W."/>
            <person name="He G."/>
            <person name="LaButti K."/>
            <person name="Lipzen A."/>
            <person name="Ng V."/>
            <person name="Riley R."/>
            <person name="Sandor L."/>
            <person name="Barry K."/>
            <person name="Martinez A.T."/>
            <person name="Xiao Y."/>
            <person name="Gibbons J.G."/>
            <person name="Terashima K."/>
            <person name="Grigoriev I.V."/>
            <person name="Hibbett D."/>
        </authorList>
    </citation>
    <scope>NUCLEOTIDE SEQUENCE</scope>
    <source>
        <strain evidence="1">ET3784</strain>
    </source>
</reference>